<keyword evidence="2" id="KW-1015">Disulfide bond</keyword>
<gene>
    <name evidence="6" type="ORF">FH972_005889</name>
</gene>
<evidence type="ECO:0000313" key="7">
    <source>
        <dbReference type="Proteomes" id="UP000327013"/>
    </source>
</evidence>
<dbReference type="Pfam" id="PF04043">
    <property type="entry name" value="PMEI"/>
    <property type="match status" value="1"/>
</dbReference>
<sequence length="162" mass="17284">MISVVPRQIVADVVEHACQLSKDRDFCVSSLRSDPASQHADLRGLASIAIKLARKNATDLMDQIAVLANNETANADPAAQQGLFDCSDNYLDAAEQLENSLGALSENSAHDVDVGNWVKAAVADAKLCEDALQGLKTEVGHQNRVFIALAKNAYAIIQVLNG</sequence>
<evidence type="ECO:0000256" key="1">
    <source>
        <dbReference type="ARBA" id="ARBA00022729"/>
    </source>
</evidence>
<keyword evidence="4" id="KW-0175">Coiled coil</keyword>
<dbReference type="SUPFAM" id="SSF101148">
    <property type="entry name" value="Plant invertase/pectin methylesterase inhibitor"/>
    <property type="match status" value="1"/>
</dbReference>
<keyword evidence="7" id="KW-1185">Reference proteome</keyword>
<dbReference type="SMART" id="SM00856">
    <property type="entry name" value="PMEI"/>
    <property type="match status" value="1"/>
</dbReference>
<evidence type="ECO:0000256" key="3">
    <source>
        <dbReference type="ARBA" id="ARBA00038471"/>
    </source>
</evidence>
<dbReference type="AlphaFoldDB" id="A0A5N6QU52"/>
<dbReference type="OrthoDB" id="841681at2759"/>
<accession>A0A5N6QU52</accession>
<reference evidence="6 7" key="1">
    <citation type="submission" date="2019-06" db="EMBL/GenBank/DDBJ databases">
        <title>A chromosomal-level reference genome of Carpinus fangiana (Coryloideae, Betulaceae).</title>
        <authorList>
            <person name="Yang X."/>
            <person name="Wang Z."/>
            <person name="Zhang L."/>
            <person name="Hao G."/>
            <person name="Liu J."/>
            <person name="Yang Y."/>
        </authorList>
    </citation>
    <scope>NUCLEOTIDE SEQUENCE [LARGE SCALE GENOMIC DNA]</scope>
    <source>
        <strain evidence="6">Cfa_2016G</strain>
        <tissue evidence="6">Leaf</tissue>
    </source>
</reference>
<name>A0A5N6QU52_9ROSI</name>
<protein>
    <recommendedName>
        <fullName evidence="5">Pectinesterase inhibitor domain-containing protein</fullName>
    </recommendedName>
</protein>
<dbReference type="Proteomes" id="UP000327013">
    <property type="component" value="Chromosome 2"/>
</dbReference>
<dbReference type="InterPro" id="IPR035513">
    <property type="entry name" value="Invertase/methylesterase_inhib"/>
</dbReference>
<comment type="similarity">
    <text evidence="3">Belongs to the PMEI family.</text>
</comment>
<dbReference type="NCBIfam" id="TIGR01614">
    <property type="entry name" value="PME_inhib"/>
    <property type="match status" value="1"/>
</dbReference>
<feature type="coiled-coil region" evidence="4">
    <location>
        <begin position="50"/>
        <end position="107"/>
    </location>
</feature>
<dbReference type="GO" id="GO:0004857">
    <property type="term" value="F:enzyme inhibitor activity"/>
    <property type="evidence" value="ECO:0007669"/>
    <property type="project" value="InterPro"/>
</dbReference>
<dbReference type="PANTHER" id="PTHR35357">
    <property type="entry name" value="OS02G0537100 PROTEIN"/>
    <property type="match status" value="1"/>
</dbReference>
<evidence type="ECO:0000256" key="2">
    <source>
        <dbReference type="ARBA" id="ARBA00023157"/>
    </source>
</evidence>
<dbReference type="InterPro" id="IPR006501">
    <property type="entry name" value="Pectinesterase_inhib_dom"/>
</dbReference>
<evidence type="ECO:0000313" key="6">
    <source>
        <dbReference type="EMBL" id="KAE8009452.1"/>
    </source>
</evidence>
<keyword evidence="1" id="KW-0732">Signal</keyword>
<dbReference type="PANTHER" id="PTHR35357:SF8">
    <property type="entry name" value="OS01G0111000 PROTEIN"/>
    <property type="match status" value="1"/>
</dbReference>
<proteinExistence type="inferred from homology"/>
<organism evidence="6 7">
    <name type="scientific">Carpinus fangiana</name>
    <dbReference type="NCBI Taxonomy" id="176857"/>
    <lineage>
        <taxon>Eukaryota</taxon>
        <taxon>Viridiplantae</taxon>
        <taxon>Streptophyta</taxon>
        <taxon>Embryophyta</taxon>
        <taxon>Tracheophyta</taxon>
        <taxon>Spermatophyta</taxon>
        <taxon>Magnoliopsida</taxon>
        <taxon>eudicotyledons</taxon>
        <taxon>Gunneridae</taxon>
        <taxon>Pentapetalae</taxon>
        <taxon>rosids</taxon>
        <taxon>fabids</taxon>
        <taxon>Fagales</taxon>
        <taxon>Betulaceae</taxon>
        <taxon>Carpinus</taxon>
    </lineage>
</organism>
<dbReference type="EMBL" id="CM017322">
    <property type="protein sequence ID" value="KAE8009452.1"/>
    <property type="molecule type" value="Genomic_DNA"/>
</dbReference>
<dbReference type="Gene3D" id="1.20.140.40">
    <property type="entry name" value="Invertase/pectin methylesterase inhibitor family protein"/>
    <property type="match status" value="1"/>
</dbReference>
<evidence type="ECO:0000256" key="4">
    <source>
        <dbReference type="SAM" id="Coils"/>
    </source>
</evidence>
<evidence type="ECO:0000259" key="5">
    <source>
        <dbReference type="SMART" id="SM00856"/>
    </source>
</evidence>
<feature type="domain" description="Pectinesterase inhibitor" evidence="5">
    <location>
        <begin position="9"/>
        <end position="156"/>
    </location>
</feature>